<gene>
    <name evidence="1" type="ORF">OVN521_LOCUS12373</name>
</gene>
<protein>
    <submittedName>
        <fullName evidence="1">Uncharacterized protein</fullName>
    </submittedName>
</protein>
<evidence type="ECO:0000313" key="1">
    <source>
        <dbReference type="EMBL" id="CAF3953249.1"/>
    </source>
</evidence>
<sequence length="161" mass="18438">MLPQASLYQDVIKSMGQSSEDIKRLMAVFHPDFSSREGREKCFKGRTTTNVSLNRTHVGEEVQLEIDVSFHSALIYKNQNGESIELIQLHGVSTQSGRFTTLVMDHLYTTDELKSNCKDELIKDERYQIIEGSLIIAFTMLEYTLNIVLFRNCAIEISVER</sequence>
<keyword evidence="2" id="KW-1185">Reference proteome</keyword>
<dbReference type="AlphaFoldDB" id="A0A819KR69"/>
<name>A0A819KR69_9BILA</name>
<dbReference type="Proteomes" id="UP000663866">
    <property type="component" value="Unassembled WGS sequence"/>
</dbReference>
<organism evidence="1 2">
    <name type="scientific">Rotaria magnacalcarata</name>
    <dbReference type="NCBI Taxonomy" id="392030"/>
    <lineage>
        <taxon>Eukaryota</taxon>
        <taxon>Metazoa</taxon>
        <taxon>Spiralia</taxon>
        <taxon>Gnathifera</taxon>
        <taxon>Rotifera</taxon>
        <taxon>Eurotatoria</taxon>
        <taxon>Bdelloidea</taxon>
        <taxon>Philodinida</taxon>
        <taxon>Philodinidae</taxon>
        <taxon>Rotaria</taxon>
    </lineage>
</organism>
<evidence type="ECO:0000313" key="2">
    <source>
        <dbReference type="Proteomes" id="UP000663866"/>
    </source>
</evidence>
<proteinExistence type="predicted"/>
<comment type="caution">
    <text evidence="1">The sequence shown here is derived from an EMBL/GenBank/DDBJ whole genome shotgun (WGS) entry which is preliminary data.</text>
</comment>
<accession>A0A819KR69</accession>
<reference evidence="1" key="1">
    <citation type="submission" date="2021-02" db="EMBL/GenBank/DDBJ databases">
        <authorList>
            <person name="Nowell W R."/>
        </authorList>
    </citation>
    <scope>NUCLEOTIDE SEQUENCE</scope>
</reference>
<dbReference type="EMBL" id="CAJOBG010001725">
    <property type="protein sequence ID" value="CAF3953249.1"/>
    <property type="molecule type" value="Genomic_DNA"/>
</dbReference>